<dbReference type="EMBL" id="QFPO01000006">
    <property type="protein sequence ID" value="PZQ15518.1"/>
    <property type="molecule type" value="Genomic_DNA"/>
</dbReference>
<name>A0A2W5KJ75_9GAMM</name>
<dbReference type="Gene3D" id="2.80.10.50">
    <property type="match status" value="5"/>
</dbReference>
<evidence type="ECO:0000313" key="2">
    <source>
        <dbReference type="Proteomes" id="UP000249046"/>
    </source>
</evidence>
<dbReference type="AlphaFoldDB" id="A0A2W5KJ75"/>
<dbReference type="Pfam" id="PF17164">
    <property type="entry name" value="DUF5122"/>
    <property type="match status" value="9"/>
</dbReference>
<evidence type="ECO:0000313" key="1">
    <source>
        <dbReference type="EMBL" id="PZQ15518.1"/>
    </source>
</evidence>
<protein>
    <submittedName>
        <fullName evidence="1">Uncharacterized protein</fullName>
    </submittedName>
</protein>
<gene>
    <name evidence="1" type="ORF">DI564_09340</name>
</gene>
<organism evidence="1 2">
    <name type="scientific">Rhodanobacter denitrificans</name>
    <dbReference type="NCBI Taxonomy" id="666685"/>
    <lineage>
        <taxon>Bacteria</taxon>
        <taxon>Pseudomonadati</taxon>
        <taxon>Pseudomonadota</taxon>
        <taxon>Gammaproteobacteria</taxon>
        <taxon>Lysobacterales</taxon>
        <taxon>Rhodanobacteraceae</taxon>
        <taxon>Rhodanobacter</taxon>
    </lineage>
</organism>
<dbReference type="Proteomes" id="UP000249046">
    <property type="component" value="Unassembled WGS sequence"/>
</dbReference>
<proteinExistence type="predicted"/>
<accession>A0A2W5KJ75</accession>
<dbReference type="SUPFAM" id="SSF101898">
    <property type="entry name" value="NHL repeat"/>
    <property type="match status" value="1"/>
</dbReference>
<dbReference type="InterPro" id="IPR013431">
    <property type="entry name" value="Delta_60_rpt"/>
</dbReference>
<reference evidence="1 2" key="1">
    <citation type="submission" date="2017-08" db="EMBL/GenBank/DDBJ databases">
        <title>Infants hospitalized years apart are colonized by the same room-sourced microbial strains.</title>
        <authorList>
            <person name="Brooks B."/>
            <person name="Olm M.R."/>
            <person name="Firek B.A."/>
            <person name="Baker R."/>
            <person name="Thomas B.C."/>
            <person name="Morowitz M.J."/>
            <person name="Banfield J.F."/>
        </authorList>
    </citation>
    <scope>NUCLEOTIDE SEQUENCE [LARGE SCALE GENOMIC DNA]</scope>
    <source>
        <strain evidence="1">S2_005_003_R2_42</strain>
    </source>
</reference>
<sequence length="733" mass="73859">MSHRAAVRRPLAADSIMRASLAVSPTPPRRLLARLAGRLRCRMLGFLLLVPAVAIAQSPAPLPRPDLDLVTNGTVMALLRLADGSRIVGGRFSSVNGTPRLNLAKLRPDGTLDPDWNPAPDREVYALADDGAGHVYVGGWFYAIGGQTRDNLARIDAGGNGAADPAWDPAPSSFVYALDVDAAGRVYVGGQFDTIGGQTRSHLARLSASGSGAADPAWNPAPDGNVLVLARDASGALYAGGAFFEVAGQPRRALARFADDGTLDGAWDAAVTGGSVRALAYGSGALYVGGEFTGIGGQGLRYLARLASNGTLDAAWNPAPDRAVDTLAVDASGAVYAAGPFSAIGGQPRSLLARLIGSGAADPAWNPAPNGSVAVLSPSGGAIDVGGRFFTIGGGYRLGLATLDTTAAAVGAGPDVESPASGTTMLLRRPYGLLVGGQFLKADGRLTPYALRLGSDGSIDTTPHPDDAILALIAASIGEPGPLTVSGLLRAVVALPDGSFVFGGSFTSVGGVPRQYLAKLRADGTLDPVFNPSASSGVYALAVDAAGHVYAGGRFTSVGGQPRERLVKLDGVSGAVDPIWNPGADEEVSALAVDSGGHVYAGGTFASAGGQARSYLVKLDGGGSGSADAAWNPGADRYVRALAVDGAGHVYAGGDFATIGGVARERIARLDGGSGAVDPAWNPGADDDVRALAAAPGGLIYAGGDFAVIGGLPRRGLAALAGSDVLFADGFEP</sequence>
<comment type="caution">
    <text evidence="1">The sequence shown here is derived from an EMBL/GenBank/DDBJ whole genome shotgun (WGS) entry which is preliminary data.</text>
</comment>